<dbReference type="Proteomes" id="UP000708208">
    <property type="component" value="Unassembled WGS sequence"/>
</dbReference>
<gene>
    <name evidence="1" type="ORF">AFUS01_LOCUS21018</name>
</gene>
<organism evidence="1 2">
    <name type="scientific">Allacma fusca</name>
    <dbReference type="NCBI Taxonomy" id="39272"/>
    <lineage>
        <taxon>Eukaryota</taxon>
        <taxon>Metazoa</taxon>
        <taxon>Ecdysozoa</taxon>
        <taxon>Arthropoda</taxon>
        <taxon>Hexapoda</taxon>
        <taxon>Collembola</taxon>
        <taxon>Symphypleona</taxon>
        <taxon>Sminthuridae</taxon>
        <taxon>Allacma</taxon>
    </lineage>
</organism>
<sequence length="28" mass="3086">MEVETVIGRLEDIVRKAEAIETAAAELK</sequence>
<evidence type="ECO:0000313" key="1">
    <source>
        <dbReference type="EMBL" id="CAG7732503.1"/>
    </source>
</evidence>
<name>A0A8J2K3G0_9HEXA</name>
<comment type="caution">
    <text evidence="1">The sequence shown here is derived from an EMBL/GenBank/DDBJ whole genome shotgun (WGS) entry which is preliminary data.</text>
</comment>
<evidence type="ECO:0000313" key="2">
    <source>
        <dbReference type="Proteomes" id="UP000708208"/>
    </source>
</evidence>
<feature type="non-terminal residue" evidence="1">
    <location>
        <position position="28"/>
    </location>
</feature>
<accession>A0A8J2K3G0</accession>
<dbReference type="EMBL" id="CAJVCH010232671">
    <property type="protein sequence ID" value="CAG7732503.1"/>
    <property type="molecule type" value="Genomic_DNA"/>
</dbReference>
<keyword evidence="2" id="KW-1185">Reference proteome</keyword>
<proteinExistence type="predicted"/>
<dbReference type="AlphaFoldDB" id="A0A8J2K3G0"/>
<protein>
    <submittedName>
        <fullName evidence="1">Uncharacterized protein</fullName>
    </submittedName>
</protein>
<reference evidence="1" key="1">
    <citation type="submission" date="2021-06" db="EMBL/GenBank/DDBJ databases">
        <authorList>
            <person name="Hodson N. C."/>
            <person name="Mongue J. A."/>
            <person name="Jaron S. K."/>
        </authorList>
    </citation>
    <scope>NUCLEOTIDE SEQUENCE</scope>
</reference>